<sequence length="109" mass="12018">MEGKRSDRPIERNVFFGEGKIPLGNRENESEGCDICCLTQGECSAHDDEVVSSPGGKFDLSLVVDIVFSTWLTFSLIGGPPPDSIILHFSEVPRTVSGIFVYWETRTPP</sequence>
<evidence type="ECO:0000313" key="1">
    <source>
        <dbReference type="EMBL" id="GFS81660.1"/>
    </source>
</evidence>
<dbReference type="Proteomes" id="UP000887013">
    <property type="component" value="Unassembled WGS sequence"/>
</dbReference>
<accession>A0A8X6MWX9</accession>
<dbReference type="EMBL" id="BMAW01051644">
    <property type="protein sequence ID" value="GFS81660.1"/>
    <property type="molecule type" value="Genomic_DNA"/>
</dbReference>
<evidence type="ECO:0000313" key="2">
    <source>
        <dbReference type="Proteomes" id="UP000887013"/>
    </source>
</evidence>
<keyword evidence="2" id="KW-1185">Reference proteome</keyword>
<name>A0A8X6MWX9_NEPPI</name>
<proteinExistence type="predicted"/>
<gene>
    <name evidence="1" type="ORF">NPIL_96501</name>
</gene>
<protein>
    <submittedName>
        <fullName evidence="1">Uncharacterized protein</fullName>
    </submittedName>
</protein>
<organism evidence="1 2">
    <name type="scientific">Nephila pilipes</name>
    <name type="common">Giant wood spider</name>
    <name type="synonym">Nephila maculata</name>
    <dbReference type="NCBI Taxonomy" id="299642"/>
    <lineage>
        <taxon>Eukaryota</taxon>
        <taxon>Metazoa</taxon>
        <taxon>Ecdysozoa</taxon>
        <taxon>Arthropoda</taxon>
        <taxon>Chelicerata</taxon>
        <taxon>Arachnida</taxon>
        <taxon>Araneae</taxon>
        <taxon>Araneomorphae</taxon>
        <taxon>Entelegynae</taxon>
        <taxon>Araneoidea</taxon>
        <taxon>Nephilidae</taxon>
        <taxon>Nephila</taxon>
    </lineage>
</organism>
<comment type="caution">
    <text evidence="1">The sequence shown here is derived from an EMBL/GenBank/DDBJ whole genome shotgun (WGS) entry which is preliminary data.</text>
</comment>
<dbReference type="AlphaFoldDB" id="A0A8X6MWX9"/>
<reference evidence="1" key="1">
    <citation type="submission" date="2020-08" db="EMBL/GenBank/DDBJ databases">
        <title>Multicomponent nature underlies the extraordinary mechanical properties of spider dragline silk.</title>
        <authorList>
            <person name="Kono N."/>
            <person name="Nakamura H."/>
            <person name="Mori M."/>
            <person name="Yoshida Y."/>
            <person name="Ohtoshi R."/>
            <person name="Malay A.D."/>
            <person name="Moran D.A.P."/>
            <person name="Tomita M."/>
            <person name="Numata K."/>
            <person name="Arakawa K."/>
        </authorList>
    </citation>
    <scope>NUCLEOTIDE SEQUENCE</scope>
</reference>